<gene>
    <name evidence="1" type="ORF">FQN60_015160</name>
</gene>
<feature type="non-terminal residue" evidence="1">
    <location>
        <position position="1"/>
    </location>
</feature>
<organism evidence="1 2">
    <name type="scientific">Etheostoma spectabile</name>
    <name type="common">orangethroat darter</name>
    <dbReference type="NCBI Taxonomy" id="54343"/>
    <lineage>
        <taxon>Eukaryota</taxon>
        <taxon>Metazoa</taxon>
        <taxon>Chordata</taxon>
        <taxon>Craniata</taxon>
        <taxon>Vertebrata</taxon>
        <taxon>Euteleostomi</taxon>
        <taxon>Actinopterygii</taxon>
        <taxon>Neopterygii</taxon>
        <taxon>Teleostei</taxon>
        <taxon>Neoteleostei</taxon>
        <taxon>Acanthomorphata</taxon>
        <taxon>Eupercaria</taxon>
        <taxon>Perciformes</taxon>
        <taxon>Percoidei</taxon>
        <taxon>Percidae</taxon>
        <taxon>Etheostomatinae</taxon>
        <taxon>Etheostoma</taxon>
    </lineage>
</organism>
<dbReference type="AlphaFoldDB" id="A0A5J5CPN0"/>
<comment type="caution">
    <text evidence="1">The sequence shown here is derived from an EMBL/GenBank/DDBJ whole genome shotgun (WGS) entry which is preliminary data.</text>
</comment>
<accession>A0A5J5CPN0</accession>
<sequence length="99" mass="10735">AALRCYTVWVPITLTATGKAPNSCPGYSDACAVVVGHDSGVMSRAPTSRSVVRPTARATENQCQSLLLLRRRLQCDHVPHGEDPTICCCSALLFHCFFK</sequence>
<evidence type="ECO:0000313" key="2">
    <source>
        <dbReference type="Proteomes" id="UP000327493"/>
    </source>
</evidence>
<dbReference type="Proteomes" id="UP000327493">
    <property type="component" value="Chromosome 17"/>
</dbReference>
<keyword evidence="2" id="KW-1185">Reference proteome</keyword>
<protein>
    <submittedName>
        <fullName evidence="1">Uncharacterized protein</fullName>
    </submittedName>
</protein>
<dbReference type="EMBL" id="VOFY01000017">
    <property type="protein sequence ID" value="KAA8583952.1"/>
    <property type="molecule type" value="Genomic_DNA"/>
</dbReference>
<evidence type="ECO:0000313" key="1">
    <source>
        <dbReference type="EMBL" id="KAA8583952.1"/>
    </source>
</evidence>
<reference evidence="1 2" key="1">
    <citation type="submission" date="2019-08" db="EMBL/GenBank/DDBJ databases">
        <title>A chromosome-level genome assembly, high-density linkage maps, and genome scans reveal the genomic architecture of hybrid incompatibilities underlying speciation via character displacement in darters (Percidae: Etheostominae).</title>
        <authorList>
            <person name="Moran R.L."/>
            <person name="Catchen J.M."/>
            <person name="Fuller R.C."/>
        </authorList>
    </citation>
    <scope>NUCLEOTIDE SEQUENCE [LARGE SCALE GENOMIC DNA]</scope>
    <source>
        <strain evidence="1">EspeVRDwgs_2016</strain>
        <tissue evidence="1">Muscle</tissue>
    </source>
</reference>
<name>A0A5J5CPN0_9PERO</name>
<proteinExistence type="predicted"/>